<sequence>MKKRLLMPAFPLKMNLQLFAEGGDGGTGDGANGGASTNSQQRQQSQNEGQQSEGGDGEQGTGKTFSRDEVGKMIAAETKKARASWEKEYEEKQEEAKKLAKMNAEEKLKHQLEQKESEINELKRQQTLTEMSKEASKMLSENELPFDDDLLSLLVSDDAEATKKATNAIIAFASKIKKQNARQTTPGEGGQFAAGEYSKKTVADLAKKNRIIK</sequence>
<dbReference type="InterPro" id="IPR025580">
    <property type="entry name" value="Gp46"/>
</dbReference>
<evidence type="ECO:0000313" key="4">
    <source>
        <dbReference type="Proteomes" id="UP001264335"/>
    </source>
</evidence>
<dbReference type="EMBL" id="JARPWY010000007">
    <property type="protein sequence ID" value="MDT2513468.1"/>
    <property type="molecule type" value="Genomic_DNA"/>
</dbReference>
<accession>A0ABD5F4S2</accession>
<name>A0ABD5F4S2_ENTAV</name>
<organism evidence="3 4">
    <name type="scientific">Enterococcus avium</name>
    <name type="common">Streptococcus avium</name>
    <dbReference type="NCBI Taxonomy" id="33945"/>
    <lineage>
        <taxon>Bacteria</taxon>
        <taxon>Bacillati</taxon>
        <taxon>Bacillota</taxon>
        <taxon>Bacilli</taxon>
        <taxon>Lactobacillales</taxon>
        <taxon>Enterococcaceae</taxon>
        <taxon>Enterococcus</taxon>
    </lineage>
</organism>
<proteinExistence type="predicted"/>
<dbReference type="Proteomes" id="UP001264335">
    <property type="component" value="Unassembled WGS sequence"/>
</dbReference>
<feature type="compositionally biased region" description="Low complexity" evidence="2">
    <location>
        <begin position="34"/>
        <end position="51"/>
    </location>
</feature>
<dbReference type="AlphaFoldDB" id="A0ABD5F4S2"/>
<dbReference type="Pfam" id="PF14265">
    <property type="entry name" value="DUF4355"/>
    <property type="match status" value="1"/>
</dbReference>
<keyword evidence="1" id="KW-0175">Coiled coil</keyword>
<evidence type="ECO:0000313" key="3">
    <source>
        <dbReference type="EMBL" id="MDT2513468.1"/>
    </source>
</evidence>
<gene>
    <name evidence="3" type="ORF">P7D79_04380</name>
</gene>
<evidence type="ECO:0000256" key="1">
    <source>
        <dbReference type="SAM" id="Coils"/>
    </source>
</evidence>
<feature type="coiled-coil region" evidence="1">
    <location>
        <begin position="75"/>
        <end position="132"/>
    </location>
</feature>
<feature type="region of interest" description="Disordered" evidence="2">
    <location>
        <begin position="19"/>
        <end position="71"/>
    </location>
</feature>
<comment type="caution">
    <text evidence="3">The sequence shown here is derived from an EMBL/GenBank/DDBJ whole genome shotgun (WGS) entry which is preliminary data.</text>
</comment>
<evidence type="ECO:0000256" key="2">
    <source>
        <dbReference type="SAM" id="MobiDB-lite"/>
    </source>
</evidence>
<feature type="compositionally biased region" description="Gly residues" evidence="2">
    <location>
        <begin position="22"/>
        <end position="33"/>
    </location>
</feature>
<protein>
    <submittedName>
        <fullName evidence="3">DUF4355 domain-containing protein</fullName>
    </submittedName>
</protein>
<reference evidence="3 4" key="1">
    <citation type="submission" date="2023-03" db="EMBL/GenBank/DDBJ databases">
        <authorList>
            <person name="Shen W."/>
            <person name="Cai J."/>
        </authorList>
    </citation>
    <scope>NUCLEOTIDE SEQUENCE [LARGE SCALE GENOMIC DNA]</scope>
    <source>
        <strain evidence="3 4">Y2</strain>
    </source>
</reference>
<dbReference type="RefSeq" id="WP_144319143.1">
    <property type="nucleotide sequence ID" value="NZ_JAQEWM010000003.1"/>
</dbReference>